<dbReference type="Pfam" id="PF04860">
    <property type="entry name" value="Phage_portal"/>
    <property type="match status" value="1"/>
</dbReference>
<dbReference type="EMBL" id="JBHSTQ010000001">
    <property type="protein sequence ID" value="MFC6385133.1"/>
    <property type="molecule type" value="Genomic_DNA"/>
</dbReference>
<dbReference type="RefSeq" id="WP_290443468.1">
    <property type="nucleotide sequence ID" value="NZ_JAMXWN010000005.1"/>
</dbReference>
<dbReference type="Proteomes" id="UP001596267">
    <property type="component" value="Unassembled WGS sequence"/>
</dbReference>
<comment type="caution">
    <text evidence="1">The sequence shown here is derived from an EMBL/GenBank/DDBJ whole genome shotgun (WGS) entry which is preliminary data.</text>
</comment>
<name>A0ABW1W975_9BACL</name>
<dbReference type="InterPro" id="IPR006944">
    <property type="entry name" value="Phage/GTA_portal"/>
</dbReference>
<keyword evidence="2" id="KW-1185">Reference proteome</keyword>
<dbReference type="InterPro" id="IPR006427">
    <property type="entry name" value="Portal_HK97"/>
</dbReference>
<proteinExistence type="predicted"/>
<accession>A0ABW1W975</accession>
<reference evidence="2" key="1">
    <citation type="journal article" date="2019" name="Int. J. Syst. Evol. Microbiol.">
        <title>The Global Catalogue of Microorganisms (GCM) 10K type strain sequencing project: providing services to taxonomists for standard genome sequencing and annotation.</title>
        <authorList>
            <consortium name="The Broad Institute Genomics Platform"/>
            <consortium name="The Broad Institute Genome Sequencing Center for Infectious Disease"/>
            <person name="Wu L."/>
            <person name="Ma J."/>
        </authorList>
    </citation>
    <scope>NUCLEOTIDE SEQUENCE [LARGE SCALE GENOMIC DNA]</scope>
    <source>
        <strain evidence="2">CCUG 42001</strain>
    </source>
</reference>
<evidence type="ECO:0000313" key="2">
    <source>
        <dbReference type="Proteomes" id="UP001596267"/>
    </source>
</evidence>
<organism evidence="1 2">
    <name type="scientific">Sporolactobacillus kofuensis</name>
    <dbReference type="NCBI Taxonomy" id="269672"/>
    <lineage>
        <taxon>Bacteria</taxon>
        <taxon>Bacillati</taxon>
        <taxon>Bacillota</taxon>
        <taxon>Bacilli</taxon>
        <taxon>Bacillales</taxon>
        <taxon>Sporolactobacillaceae</taxon>
        <taxon>Sporolactobacillus</taxon>
    </lineage>
</organism>
<dbReference type="NCBIfam" id="TIGR01537">
    <property type="entry name" value="portal_HK97"/>
    <property type="match status" value="1"/>
</dbReference>
<evidence type="ECO:0000313" key="1">
    <source>
        <dbReference type="EMBL" id="MFC6385133.1"/>
    </source>
</evidence>
<gene>
    <name evidence="1" type="ORF">ACFP7A_00840</name>
</gene>
<sequence length="474" mass="53342">MNIFQRFFSSVRSRVRRTIVNLISPTGTVGLQDEELLEWLGISQTSKSVLGETTYFTCLKMLSETLGKMPLKYYQDTENGIEKAASNRVHQLLSRRPNPYMTPSTFWAAVEQNRNHFGNAYVWIRRKLTLYQFGGNYEVQDFWIMPSDSVTIYYDDAGLFGEPDALWYQYSDKYTGKRYFFRSRDVLHFKTSYSFDGVSGAAVKDILKATVEGGLESQNFMNNLYKSGLTAKAVLEYTGDLDKSKQAKLKAGMEEFANGSANAGKIIPVPLGMKLTPLNIKLTDSQFFELKKFGALQIAAAFGIKPNQINDYEKSSYSNSEMQQLSFYVDTELYILKQYEEELNFKLLTDQEMTAGYFLKFNEKVILRTDSKSQMESLTKAVDSGIYSRNEARELLNLPRKDGGDVLAANGNLIPVVMAGEQYKKADNEDKAVLTVNERRAAIGLPPIEGGDAIYMPASEIPSIDVNDSGGDGM</sequence>
<protein>
    <submittedName>
        <fullName evidence="1">Phage portal protein</fullName>
    </submittedName>
</protein>